<keyword evidence="1" id="KW-0732">Signal</keyword>
<keyword evidence="3" id="KW-1185">Reference proteome</keyword>
<organism evidence="2 3">
    <name type="scientific">Peteryoungia aggregata LMG 23059</name>
    <dbReference type="NCBI Taxonomy" id="1368425"/>
    <lineage>
        <taxon>Bacteria</taxon>
        <taxon>Pseudomonadati</taxon>
        <taxon>Pseudomonadota</taxon>
        <taxon>Alphaproteobacteria</taxon>
        <taxon>Hyphomicrobiales</taxon>
        <taxon>Rhizobiaceae</taxon>
        <taxon>Peteryoungia</taxon>
    </lineage>
</organism>
<proteinExistence type="predicted"/>
<dbReference type="Proteomes" id="UP001238496">
    <property type="component" value="Unassembled WGS sequence"/>
</dbReference>
<evidence type="ECO:0000313" key="2">
    <source>
        <dbReference type="EMBL" id="MDQ0419910.1"/>
    </source>
</evidence>
<feature type="signal peptide" evidence="1">
    <location>
        <begin position="1"/>
        <end position="20"/>
    </location>
</feature>
<sequence>MIRIAIAASLLLSSASASWACYEPSVYLSMPTAPSSISKPDVPYCLQGFGYSGTHTCDDWEITSYQNEVEEYVDDLQDYMNEAIEVARKATAFAQEAEEYARCEAEEVASQHK</sequence>
<accession>A0ABU0G3J6</accession>
<reference evidence="2 3" key="1">
    <citation type="submission" date="2023-07" db="EMBL/GenBank/DDBJ databases">
        <title>Genomic Encyclopedia of Type Strains, Phase IV (KMG-IV): sequencing the most valuable type-strain genomes for metagenomic binning, comparative biology and taxonomic classification.</title>
        <authorList>
            <person name="Goeker M."/>
        </authorList>
    </citation>
    <scope>NUCLEOTIDE SEQUENCE [LARGE SCALE GENOMIC DNA]</scope>
    <source>
        <strain evidence="2 3">DSM 1111</strain>
    </source>
</reference>
<evidence type="ECO:0000256" key="1">
    <source>
        <dbReference type="SAM" id="SignalP"/>
    </source>
</evidence>
<feature type="chain" id="PRO_5046706458" evidence="1">
    <location>
        <begin position="21"/>
        <end position="113"/>
    </location>
</feature>
<dbReference type="EMBL" id="JAUSUW010000002">
    <property type="protein sequence ID" value="MDQ0419910.1"/>
    <property type="molecule type" value="Genomic_DNA"/>
</dbReference>
<gene>
    <name evidence="2" type="ORF">J2045_000923</name>
</gene>
<evidence type="ECO:0000313" key="3">
    <source>
        <dbReference type="Proteomes" id="UP001238496"/>
    </source>
</evidence>
<comment type="caution">
    <text evidence="2">The sequence shown here is derived from an EMBL/GenBank/DDBJ whole genome shotgun (WGS) entry which is preliminary data.</text>
</comment>
<protein>
    <submittedName>
        <fullName evidence="2">Uncharacterized protein</fullName>
    </submittedName>
</protein>
<name>A0ABU0G3J6_9HYPH</name>